<proteinExistence type="predicted"/>
<evidence type="ECO:0000313" key="2">
    <source>
        <dbReference type="Proteomes" id="UP000559256"/>
    </source>
</evidence>
<gene>
    <name evidence="1" type="ORF">D9758_003303</name>
</gene>
<dbReference type="AlphaFoldDB" id="A0A8H5LQL3"/>
<sequence length="424" mass="48551">MLTVSLPPPFSYSLTMYQATDNLRTYLREAALPKMENDRAAPKMPAPSHKSHLNDLKVRPEVWRRLESIYILHEYCALEKTVTAWMDDHVPGTSLGIEDEDNETGDIFSIPCQETIFHIPYSAERRPNNILRQVALWRTVQRTLHVLYPDTSKWVFKLDDDNDLDRKILQHFTWTLPWLEYQGLSADDISRIERASVVVAFQPPWILSPQDIKEFARCRSFPAYRAPGNAFAIEDLRSEERAWAKLWDICVTKKTPWFVLTSYNQWVFGMFTQGWTAAFVTKVYEYNSFEPTIVELLTFWIASAMGISTFQCPKVPEPVHLPPAFVTPLGNVAHFEAPAISESNWDGKSMDAASSAGVFRSVSPVLSEDGLDERPIPVERLRNLDMDMVQSWKRTLCSSLGSPAISNRRAPLAEHVQDRGDWLV</sequence>
<organism evidence="1 2">
    <name type="scientific">Tetrapyrgos nigripes</name>
    <dbReference type="NCBI Taxonomy" id="182062"/>
    <lineage>
        <taxon>Eukaryota</taxon>
        <taxon>Fungi</taxon>
        <taxon>Dikarya</taxon>
        <taxon>Basidiomycota</taxon>
        <taxon>Agaricomycotina</taxon>
        <taxon>Agaricomycetes</taxon>
        <taxon>Agaricomycetidae</taxon>
        <taxon>Agaricales</taxon>
        <taxon>Marasmiineae</taxon>
        <taxon>Marasmiaceae</taxon>
        <taxon>Tetrapyrgos</taxon>
    </lineage>
</organism>
<keyword evidence="2" id="KW-1185">Reference proteome</keyword>
<reference evidence="1 2" key="1">
    <citation type="journal article" date="2020" name="ISME J.">
        <title>Uncovering the hidden diversity of litter-decomposition mechanisms in mushroom-forming fungi.</title>
        <authorList>
            <person name="Floudas D."/>
            <person name="Bentzer J."/>
            <person name="Ahren D."/>
            <person name="Johansson T."/>
            <person name="Persson P."/>
            <person name="Tunlid A."/>
        </authorList>
    </citation>
    <scope>NUCLEOTIDE SEQUENCE [LARGE SCALE GENOMIC DNA]</scope>
    <source>
        <strain evidence="1 2">CBS 291.85</strain>
    </source>
</reference>
<comment type="caution">
    <text evidence="1">The sequence shown here is derived from an EMBL/GenBank/DDBJ whole genome shotgun (WGS) entry which is preliminary data.</text>
</comment>
<dbReference type="OrthoDB" id="2579508at2759"/>
<accession>A0A8H5LQL3</accession>
<dbReference type="Proteomes" id="UP000559256">
    <property type="component" value="Unassembled WGS sequence"/>
</dbReference>
<evidence type="ECO:0000313" key="1">
    <source>
        <dbReference type="EMBL" id="KAF5365751.1"/>
    </source>
</evidence>
<name>A0A8H5LQL3_9AGAR</name>
<dbReference type="EMBL" id="JAACJM010000026">
    <property type="protein sequence ID" value="KAF5365751.1"/>
    <property type="molecule type" value="Genomic_DNA"/>
</dbReference>
<protein>
    <submittedName>
        <fullName evidence="1">Uncharacterized protein</fullName>
    </submittedName>
</protein>